<keyword evidence="4" id="KW-0540">Nuclease</keyword>
<accession>A0AAE0HBA3</accession>
<dbReference type="InterPro" id="IPR036397">
    <property type="entry name" value="RNaseH_sf"/>
</dbReference>
<comment type="catalytic activity">
    <reaction evidence="1">
        <text>Endonucleolytic cleavage to 5'-phosphomonoester.</text>
        <dbReference type="EC" id="3.1.26.4"/>
    </reaction>
</comment>
<sequence>MPRGYYLGQGLIPLGYSSSDDDEGPCELPDGRLVCGPHGFVVCGKCCVDYSFMDDVLSNQGNGDDKEEEEDDDDDSGGNGAEPDFIQDLLGPALRKGTGRSWPSKFIPSSTTDTPAELFSGRRQHIRVKRYTHRDDASTVLIRTDGACLDNGQANPKAGWAFWHGVSDDGTHLIASACLEAKGPFGDAAAQTSNRAELRAVIAALRFRHWPGEGFETFVVATDSEYVVEGATKWAKTWIKNGWKTSAGADVKNKDLWQALLGEVERASDDDLAVQFWRIPREWNTVADAAAKSAAAREAAPSEWMEMIGMNI</sequence>
<gene>
    <name evidence="10" type="ORF">B0H64DRAFT_425878</name>
</gene>
<reference evidence="10" key="1">
    <citation type="journal article" date="2023" name="Mol. Phylogenet. Evol.">
        <title>Genome-scale phylogeny and comparative genomics of the fungal order Sordariales.</title>
        <authorList>
            <person name="Hensen N."/>
            <person name="Bonometti L."/>
            <person name="Westerberg I."/>
            <person name="Brannstrom I.O."/>
            <person name="Guillou S."/>
            <person name="Cros-Aarteil S."/>
            <person name="Calhoun S."/>
            <person name="Haridas S."/>
            <person name="Kuo A."/>
            <person name="Mondo S."/>
            <person name="Pangilinan J."/>
            <person name="Riley R."/>
            <person name="LaButti K."/>
            <person name="Andreopoulos B."/>
            <person name="Lipzen A."/>
            <person name="Chen C."/>
            <person name="Yan M."/>
            <person name="Daum C."/>
            <person name="Ng V."/>
            <person name="Clum A."/>
            <person name="Steindorff A."/>
            <person name="Ohm R.A."/>
            <person name="Martin F."/>
            <person name="Silar P."/>
            <person name="Natvig D.O."/>
            <person name="Lalanne C."/>
            <person name="Gautier V."/>
            <person name="Ament-Velasquez S.L."/>
            <person name="Kruys A."/>
            <person name="Hutchinson M.I."/>
            <person name="Powell A.J."/>
            <person name="Barry K."/>
            <person name="Miller A.N."/>
            <person name="Grigoriev I.V."/>
            <person name="Debuchy R."/>
            <person name="Gladieux P."/>
            <person name="Hiltunen Thoren M."/>
            <person name="Johannesson H."/>
        </authorList>
    </citation>
    <scope>NUCLEOTIDE SEQUENCE</scope>
    <source>
        <strain evidence="10">CBS 168.71</strain>
    </source>
</reference>
<dbReference type="EMBL" id="JAUEPN010000006">
    <property type="protein sequence ID" value="KAK3293160.1"/>
    <property type="molecule type" value="Genomic_DNA"/>
</dbReference>
<evidence type="ECO:0000256" key="7">
    <source>
        <dbReference type="ARBA" id="ARBA00022801"/>
    </source>
</evidence>
<dbReference type="GO" id="GO:0043137">
    <property type="term" value="P:DNA replication, removal of RNA primer"/>
    <property type="evidence" value="ECO:0007669"/>
    <property type="project" value="TreeGrafter"/>
</dbReference>
<dbReference type="PANTHER" id="PTHR10642:SF26">
    <property type="entry name" value="RIBONUCLEASE H1"/>
    <property type="match status" value="1"/>
</dbReference>
<keyword evidence="11" id="KW-1185">Reference proteome</keyword>
<dbReference type="AlphaFoldDB" id="A0AAE0HBA3"/>
<dbReference type="Pfam" id="PF00075">
    <property type="entry name" value="RNase_H"/>
    <property type="match status" value="1"/>
</dbReference>
<dbReference type="Gene3D" id="3.30.420.10">
    <property type="entry name" value="Ribonuclease H-like superfamily/Ribonuclease H"/>
    <property type="match status" value="1"/>
</dbReference>
<proteinExistence type="inferred from homology"/>
<evidence type="ECO:0000256" key="1">
    <source>
        <dbReference type="ARBA" id="ARBA00000077"/>
    </source>
</evidence>
<comment type="similarity">
    <text evidence="2">Belongs to the RNase H family.</text>
</comment>
<evidence type="ECO:0000313" key="11">
    <source>
        <dbReference type="Proteomes" id="UP001278766"/>
    </source>
</evidence>
<feature type="domain" description="RNase H type-1" evidence="9">
    <location>
        <begin position="136"/>
        <end position="296"/>
    </location>
</feature>
<dbReference type="GO" id="GO:0046872">
    <property type="term" value="F:metal ion binding"/>
    <property type="evidence" value="ECO:0007669"/>
    <property type="project" value="UniProtKB-KW"/>
</dbReference>
<evidence type="ECO:0000256" key="5">
    <source>
        <dbReference type="ARBA" id="ARBA00022723"/>
    </source>
</evidence>
<keyword evidence="7" id="KW-0378">Hydrolase</keyword>
<dbReference type="InterPro" id="IPR002156">
    <property type="entry name" value="RNaseH_domain"/>
</dbReference>
<dbReference type="GeneID" id="87842655"/>
<dbReference type="InterPro" id="IPR012337">
    <property type="entry name" value="RNaseH-like_sf"/>
</dbReference>
<evidence type="ECO:0000256" key="4">
    <source>
        <dbReference type="ARBA" id="ARBA00022722"/>
    </source>
</evidence>
<feature type="compositionally biased region" description="Acidic residues" evidence="8">
    <location>
        <begin position="65"/>
        <end position="76"/>
    </location>
</feature>
<evidence type="ECO:0000256" key="8">
    <source>
        <dbReference type="SAM" id="MobiDB-lite"/>
    </source>
</evidence>
<protein>
    <recommendedName>
        <fullName evidence="3">ribonuclease H</fullName>
        <ecNumber evidence="3">3.1.26.4</ecNumber>
    </recommendedName>
</protein>
<dbReference type="Proteomes" id="UP001278766">
    <property type="component" value="Unassembled WGS sequence"/>
</dbReference>
<name>A0AAE0HBA3_9PEZI</name>
<dbReference type="RefSeq" id="XP_062656674.1">
    <property type="nucleotide sequence ID" value="XM_062805707.1"/>
</dbReference>
<dbReference type="PANTHER" id="PTHR10642">
    <property type="entry name" value="RIBONUCLEASE H1"/>
    <property type="match status" value="1"/>
</dbReference>
<dbReference type="EC" id="3.1.26.4" evidence="3"/>
<organism evidence="10 11">
    <name type="scientific">Chaetomium fimeti</name>
    <dbReference type="NCBI Taxonomy" id="1854472"/>
    <lineage>
        <taxon>Eukaryota</taxon>
        <taxon>Fungi</taxon>
        <taxon>Dikarya</taxon>
        <taxon>Ascomycota</taxon>
        <taxon>Pezizomycotina</taxon>
        <taxon>Sordariomycetes</taxon>
        <taxon>Sordariomycetidae</taxon>
        <taxon>Sordariales</taxon>
        <taxon>Chaetomiaceae</taxon>
        <taxon>Chaetomium</taxon>
    </lineage>
</organism>
<keyword evidence="6" id="KW-0255">Endonuclease</keyword>
<evidence type="ECO:0000259" key="9">
    <source>
        <dbReference type="PROSITE" id="PS50879"/>
    </source>
</evidence>
<dbReference type="InterPro" id="IPR050092">
    <property type="entry name" value="RNase_H"/>
</dbReference>
<dbReference type="GO" id="GO:0003676">
    <property type="term" value="F:nucleic acid binding"/>
    <property type="evidence" value="ECO:0007669"/>
    <property type="project" value="InterPro"/>
</dbReference>
<dbReference type="PROSITE" id="PS50879">
    <property type="entry name" value="RNASE_H_1"/>
    <property type="match status" value="1"/>
</dbReference>
<evidence type="ECO:0000256" key="2">
    <source>
        <dbReference type="ARBA" id="ARBA00005300"/>
    </source>
</evidence>
<evidence type="ECO:0000313" key="10">
    <source>
        <dbReference type="EMBL" id="KAK3293160.1"/>
    </source>
</evidence>
<dbReference type="CDD" id="cd13934">
    <property type="entry name" value="RNase_H_Dikarya_like"/>
    <property type="match status" value="1"/>
</dbReference>
<comment type="caution">
    <text evidence="10">The sequence shown here is derived from an EMBL/GenBank/DDBJ whole genome shotgun (WGS) entry which is preliminary data.</text>
</comment>
<keyword evidence="5" id="KW-0479">Metal-binding</keyword>
<evidence type="ECO:0000256" key="6">
    <source>
        <dbReference type="ARBA" id="ARBA00022759"/>
    </source>
</evidence>
<evidence type="ECO:0000256" key="3">
    <source>
        <dbReference type="ARBA" id="ARBA00012180"/>
    </source>
</evidence>
<feature type="region of interest" description="Disordered" evidence="8">
    <location>
        <begin position="58"/>
        <end position="86"/>
    </location>
</feature>
<dbReference type="SUPFAM" id="SSF53098">
    <property type="entry name" value="Ribonuclease H-like"/>
    <property type="match status" value="1"/>
</dbReference>
<dbReference type="GO" id="GO:0004523">
    <property type="term" value="F:RNA-DNA hybrid ribonuclease activity"/>
    <property type="evidence" value="ECO:0007669"/>
    <property type="project" value="UniProtKB-EC"/>
</dbReference>
<reference evidence="10" key="2">
    <citation type="submission" date="2023-06" db="EMBL/GenBank/DDBJ databases">
        <authorList>
            <consortium name="Lawrence Berkeley National Laboratory"/>
            <person name="Haridas S."/>
            <person name="Hensen N."/>
            <person name="Bonometti L."/>
            <person name="Westerberg I."/>
            <person name="Brannstrom I.O."/>
            <person name="Guillou S."/>
            <person name="Cros-Aarteil S."/>
            <person name="Calhoun S."/>
            <person name="Kuo A."/>
            <person name="Mondo S."/>
            <person name="Pangilinan J."/>
            <person name="Riley R."/>
            <person name="Labutti K."/>
            <person name="Andreopoulos B."/>
            <person name="Lipzen A."/>
            <person name="Chen C."/>
            <person name="Yanf M."/>
            <person name="Daum C."/>
            <person name="Ng V."/>
            <person name="Clum A."/>
            <person name="Steindorff A."/>
            <person name="Ohm R."/>
            <person name="Martin F."/>
            <person name="Silar P."/>
            <person name="Natvig D."/>
            <person name="Lalanne C."/>
            <person name="Gautier V."/>
            <person name="Ament-Velasquez S.L."/>
            <person name="Kruys A."/>
            <person name="Hutchinson M.I."/>
            <person name="Powell A.J."/>
            <person name="Barry K."/>
            <person name="Miller A.N."/>
            <person name="Grigoriev I.V."/>
            <person name="Debuchy R."/>
            <person name="Gladieux P."/>
            <person name="Thoren M.H."/>
            <person name="Johannesson H."/>
        </authorList>
    </citation>
    <scope>NUCLEOTIDE SEQUENCE</scope>
    <source>
        <strain evidence="10">CBS 168.71</strain>
    </source>
</reference>